<dbReference type="CDD" id="cd03024">
    <property type="entry name" value="DsbA_FrnE"/>
    <property type="match status" value="1"/>
</dbReference>
<proteinExistence type="predicted"/>
<dbReference type="PANTHER" id="PTHR13887">
    <property type="entry name" value="GLUTATHIONE S-TRANSFERASE KAPPA"/>
    <property type="match status" value="1"/>
</dbReference>
<dbReference type="AlphaFoldDB" id="A0A6N7ZA20"/>
<reference evidence="2 3" key="1">
    <citation type="submission" date="2019-11" db="EMBL/GenBank/DDBJ databases">
        <title>Draft genome of Amycolatopsis RM579.</title>
        <authorList>
            <person name="Duangmal K."/>
            <person name="Mingma R."/>
        </authorList>
    </citation>
    <scope>NUCLEOTIDE SEQUENCE [LARGE SCALE GENOMIC DNA]</scope>
    <source>
        <strain evidence="2 3">RM579</strain>
    </source>
</reference>
<dbReference type="GO" id="GO:0016491">
    <property type="term" value="F:oxidoreductase activity"/>
    <property type="evidence" value="ECO:0007669"/>
    <property type="project" value="InterPro"/>
</dbReference>
<evidence type="ECO:0000259" key="1">
    <source>
        <dbReference type="Pfam" id="PF01323"/>
    </source>
</evidence>
<dbReference type="InterPro" id="IPR001853">
    <property type="entry name" value="DSBA-like_thioredoxin_dom"/>
</dbReference>
<accession>A0A6N7ZA20</accession>
<dbReference type="EMBL" id="WMBA01000072">
    <property type="protein sequence ID" value="MTD58585.1"/>
    <property type="molecule type" value="Genomic_DNA"/>
</dbReference>
<dbReference type="SUPFAM" id="SSF52833">
    <property type="entry name" value="Thioredoxin-like"/>
    <property type="match status" value="1"/>
</dbReference>
<comment type="caution">
    <text evidence="2">The sequence shown here is derived from an EMBL/GenBank/DDBJ whole genome shotgun (WGS) entry which is preliminary data.</text>
</comment>
<dbReference type="InterPro" id="IPR036249">
    <property type="entry name" value="Thioredoxin-like_sf"/>
</dbReference>
<feature type="domain" description="DSBA-like thioredoxin" evidence="1">
    <location>
        <begin position="2"/>
        <end position="204"/>
    </location>
</feature>
<keyword evidence="3" id="KW-1185">Reference proteome</keyword>
<evidence type="ECO:0000313" key="3">
    <source>
        <dbReference type="Proteomes" id="UP000440096"/>
    </source>
</evidence>
<dbReference type="Pfam" id="PF01323">
    <property type="entry name" value="DSBA"/>
    <property type="match status" value="1"/>
</dbReference>
<dbReference type="OrthoDB" id="9799122at2"/>
<dbReference type="Gene3D" id="3.40.30.10">
    <property type="entry name" value="Glutaredoxin"/>
    <property type="match status" value="1"/>
</dbReference>
<gene>
    <name evidence="2" type="ORF">GKO32_32095</name>
</gene>
<evidence type="ECO:0000313" key="2">
    <source>
        <dbReference type="EMBL" id="MTD58585.1"/>
    </source>
</evidence>
<organism evidence="2 3">
    <name type="scientific">Amycolatopsis pithecellobii</name>
    <dbReference type="NCBI Taxonomy" id="664692"/>
    <lineage>
        <taxon>Bacteria</taxon>
        <taxon>Bacillati</taxon>
        <taxon>Actinomycetota</taxon>
        <taxon>Actinomycetes</taxon>
        <taxon>Pseudonocardiales</taxon>
        <taxon>Pseudonocardiaceae</taxon>
        <taxon>Amycolatopsis</taxon>
    </lineage>
</organism>
<dbReference type="Proteomes" id="UP000440096">
    <property type="component" value="Unassembled WGS sequence"/>
</dbReference>
<protein>
    <submittedName>
        <fullName evidence="2">Thioredoxin domain-containing protein</fullName>
    </submittedName>
</protein>
<dbReference type="RefSeq" id="WP_154760665.1">
    <property type="nucleotide sequence ID" value="NZ_WMBA01000072.1"/>
</dbReference>
<dbReference type="PANTHER" id="PTHR13887:SF41">
    <property type="entry name" value="THIOREDOXIN SUPERFAMILY PROTEIN"/>
    <property type="match status" value="1"/>
</dbReference>
<name>A0A6N7ZA20_9PSEU</name>
<sequence>MRVDIWSDVVCPWCYIGKRRFEHALAGFDRRDEVEVVYRSFELNPDMPRGEVSPKAQLLVAKFGKTEAEVREIDAQMEQLAARDGLEYNLSDGIVGNTFDAHRVLHLAKERGLQQAATEQFFKAYFTEKRSLFDAESLADVAVAAGLARDEVLTVLKEGTYADEVQEDIARARALGANGVPFFVLDNRYGVSGAQPTETFTAALTKAFQA</sequence>